<reference evidence="2" key="1">
    <citation type="submission" date="2021-09" db="EMBL/GenBank/DDBJ databases">
        <title>A high-quality genome of the endoparasitic fungus Hirsutella rhossiliensis with a comparison of Hirsutella genomes reveals transposable elements contributing to genome size variation.</title>
        <authorList>
            <person name="Lin R."/>
            <person name="Jiao Y."/>
            <person name="Sun X."/>
            <person name="Ling J."/>
            <person name="Xie B."/>
            <person name="Cheng X."/>
        </authorList>
    </citation>
    <scope>NUCLEOTIDE SEQUENCE</scope>
    <source>
        <strain evidence="2">HR02</strain>
    </source>
</reference>
<keyword evidence="3" id="KW-1185">Reference proteome</keyword>
<organism evidence="2 3">
    <name type="scientific">Hirsutella rhossiliensis</name>
    <dbReference type="NCBI Taxonomy" id="111463"/>
    <lineage>
        <taxon>Eukaryota</taxon>
        <taxon>Fungi</taxon>
        <taxon>Dikarya</taxon>
        <taxon>Ascomycota</taxon>
        <taxon>Pezizomycotina</taxon>
        <taxon>Sordariomycetes</taxon>
        <taxon>Hypocreomycetidae</taxon>
        <taxon>Hypocreales</taxon>
        <taxon>Ophiocordycipitaceae</taxon>
        <taxon>Hirsutella</taxon>
    </lineage>
</organism>
<dbReference type="Proteomes" id="UP000824596">
    <property type="component" value="Unassembled WGS sequence"/>
</dbReference>
<feature type="region of interest" description="Disordered" evidence="1">
    <location>
        <begin position="387"/>
        <end position="453"/>
    </location>
</feature>
<sequence>MARPQTRRRQCADSPPAKRARQGNFSPAFWDNLSKIWLTRRALRELDRRNSTRPRPELTTPEVRPINLARLARHGGPDFCHLRGYPEPEAAMSLWQWTQPTSGPPRARRTSLYDADFEQHLADHNIYTPFYDFSDGRSPLKPANLEETLLLLTNHRPSLSLSRFTESDFVDFQRKDNATSESTIIRNVIPIITGNADIPNESNLPFTNLESLTDEDTAKAVPDFFDGARPGDIDTRVREDLNNLIRPTKHALVPVVPNFFLEVKPLTGRADVARKQACYDGAHGARAMHALQNYGETEPTYDGKAYAYSAIYHAGISILQLFAHHVVEPTTAGGYPEYRMAQLRSFSMADTRETFVQGAAVFRNARDLAKRHRDGFIQSANARAARATAMVGEERQEISASHQAHGFPHRPDDSAWQNSHDALQQHIADGSDQASQGDAEPVTEDDSQNPSQE</sequence>
<accession>A0A9P8MQ03</accession>
<comment type="caution">
    <text evidence="2">The sequence shown here is derived from an EMBL/GenBank/DDBJ whole genome shotgun (WGS) entry which is preliminary data.</text>
</comment>
<dbReference type="RefSeq" id="XP_044716628.1">
    <property type="nucleotide sequence ID" value="XM_044868047.1"/>
</dbReference>
<dbReference type="EMBL" id="JAIZPD010000013">
    <property type="protein sequence ID" value="KAH0959115.1"/>
    <property type="molecule type" value="Genomic_DNA"/>
</dbReference>
<evidence type="ECO:0000256" key="1">
    <source>
        <dbReference type="SAM" id="MobiDB-lite"/>
    </source>
</evidence>
<evidence type="ECO:0000313" key="2">
    <source>
        <dbReference type="EMBL" id="KAH0959115.1"/>
    </source>
</evidence>
<protein>
    <submittedName>
        <fullName evidence="2">Uncharacterized protein</fullName>
    </submittedName>
</protein>
<dbReference type="AlphaFoldDB" id="A0A9P8MQ03"/>
<evidence type="ECO:0000313" key="3">
    <source>
        <dbReference type="Proteomes" id="UP000824596"/>
    </source>
</evidence>
<feature type="region of interest" description="Disordered" evidence="1">
    <location>
        <begin position="1"/>
        <end position="25"/>
    </location>
</feature>
<dbReference type="GeneID" id="68358705"/>
<dbReference type="OrthoDB" id="4923327at2759"/>
<name>A0A9P8MQ03_9HYPO</name>
<gene>
    <name evidence="2" type="ORF">HRG_09576</name>
</gene>
<proteinExistence type="predicted"/>